<evidence type="ECO:0000313" key="3">
    <source>
        <dbReference type="EMBL" id="KRT54373.1"/>
    </source>
</evidence>
<evidence type="ECO:0000259" key="2">
    <source>
        <dbReference type="Pfam" id="PF14347"/>
    </source>
</evidence>
<proteinExistence type="predicted"/>
<keyword evidence="6" id="KW-1185">Reference proteome</keyword>
<protein>
    <recommendedName>
        <fullName evidence="2">DUF4399 domain-containing protein</fullName>
    </recommendedName>
</protein>
<dbReference type="OrthoDB" id="531568at2"/>
<comment type="caution">
    <text evidence="3">The sequence shown here is derived from an EMBL/GenBank/DDBJ whole genome shotgun (WGS) entry which is preliminary data.</text>
</comment>
<name>A0A0T5YW77_9GAMM</name>
<dbReference type="PATRIC" id="fig|54398.3.peg.1000"/>
<dbReference type="AlphaFoldDB" id="A0A0T5YW77"/>
<dbReference type="InterPro" id="IPR025512">
    <property type="entry name" value="DUF4399"/>
</dbReference>
<sequence length="147" mass="15999">MIKKRLVSVITPVLVMALLLGTTIARAHSPSEQAKVYFIGLVDGAVVKSPFKVKFGIEGFGITPAGTTGKRRHTAGHHHLLVDLDQTPDMDEAIPSDAHHIHFDQGETETLLELPPGRHTLQLLLGDEQHEPQDPPLISGKITITVQ</sequence>
<dbReference type="RefSeq" id="WP_057957068.1">
    <property type="nucleotide sequence ID" value="NZ_KQ556991.1"/>
</dbReference>
<dbReference type="STRING" id="54398.Ga0074115_1059"/>
<keyword evidence="1" id="KW-0732">Signal</keyword>
<dbReference type="EMBL" id="LMXI01000277">
    <property type="protein sequence ID" value="KRT58749.1"/>
    <property type="molecule type" value="Genomic_DNA"/>
</dbReference>
<dbReference type="EMBL" id="LDXT01000091">
    <property type="protein sequence ID" value="KRT54373.1"/>
    <property type="molecule type" value="Genomic_DNA"/>
</dbReference>
<evidence type="ECO:0000313" key="4">
    <source>
        <dbReference type="EMBL" id="KRT58749.1"/>
    </source>
</evidence>
<evidence type="ECO:0000313" key="6">
    <source>
        <dbReference type="Proteomes" id="UP000051634"/>
    </source>
</evidence>
<dbReference type="Proteomes" id="UP000051276">
    <property type="component" value="Unassembled WGS sequence"/>
</dbReference>
<evidence type="ECO:0000256" key="1">
    <source>
        <dbReference type="SAM" id="SignalP"/>
    </source>
</evidence>
<reference evidence="5 6" key="1">
    <citation type="submission" date="2015-11" db="EMBL/GenBank/DDBJ databases">
        <title>The genome of Candidatus Endoriftia persephone in Ridgeia piscesae and population structure of the North Eastern Pacific vestimentiferan symbionts.</title>
        <authorList>
            <person name="Perez M."/>
            <person name="Juniper K.S."/>
        </authorList>
    </citation>
    <scope>NUCLEOTIDE SEQUENCE [LARGE SCALE GENOMIC DNA]</scope>
    <source>
        <strain evidence="4">Ind10</strain>
        <strain evidence="3">Ind11</strain>
    </source>
</reference>
<gene>
    <name evidence="3" type="ORF">Ga0074115_1059</name>
    <name evidence="4" type="ORF">Ga0076813_14173</name>
</gene>
<dbReference type="Pfam" id="PF14347">
    <property type="entry name" value="DUF4399"/>
    <property type="match status" value="1"/>
</dbReference>
<accession>A0A0T5YW77</accession>
<organism evidence="3 6">
    <name type="scientific">endosymbiont of Ridgeia piscesae</name>
    <dbReference type="NCBI Taxonomy" id="54398"/>
    <lineage>
        <taxon>Bacteria</taxon>
        <taxon>Pseudomonadati</taxon>
        <taxon>Pseudomonadota</taxon>
        <taxon>Gammaproteobacteria</taxon>
        <taxon>sulfur-oxidizing symbionts</taxon>
    </lineage>
</organism>
<evidence type="ECO:0000313" key="5">
    <source>
        <dbReference type="Proteomes" id="UP000051276"/>
    </source>
</evidence>
<feature type="signal peptide" evidence="1">
    <location>
        <begin position="1"/>
        <end position="27"/>
    </location>
</feature>
<dbReference type="Proteomes" id="UP000051634">
    <property type="component" value="Unassembled WGS sequence"/>
</dbReference>
<feature type="chain" id="PRO_5010437690" description="DUF4399 domain-containing protein" evidence="1">
    <location>
        <begin position="28"/>
        <end position="147"/>
    </location>
</feature>
<feature type="domain" description="DUF4399" evidence="2">
    <location>
        <begin position="53"/>
        <end position="147"/>
    </location>
</feature>